<reference evidence="2" key="1">
    <citation type="submission" date="2015-11" db="EMBL/GenBank/DDBJ databases">
        <authorList>
            <person name="Varghese N."/>
        </authorList>
    </citation>
    <scope>NUCLEOTIDE SEQUENCE [LARGE SCALE GENOMIC DNA]</scope>
</reference>
<sequence length="58" mass="6546">SLEKLPTSIEEYFSVISRIPKNGKLKAYLSTAYYYRGGESVDMVKAGIKSVEEIIKML</sequence>
<dbReference type="AlphaFoldDB" id="A0A0S4MUR6"/>
<evidence type="ECO:0000313" key="2">
    <source>
        <dbReference type="Proteomes" id="UP000320623"/>
    </source>
</evidence>
<keyword evidence="2" id="KW-1185">Reference proteome</keyword>
<proteinExistence type="predicted"/>
<name>A0A0S4MUR6_9BACT</name>
<organism evidence="1 2">
    <name type="scientific">Candidatus Thermokryptus mobilis</name>
    <dbReference type="NCBI Taxonomy" id="1643428"/>
    <lineage>
        <taxon>Bacteria</taxon>
        <taxon>Pseudomonadati</taxon>
        <taxon>Candidatus Kryptoniota</taxon>
        <taxon>Candidatus Thermokryptus</taxon>
    </lineage>
</organism>
<feature type="non-terminal residue" evidence="1">
    <location>
        <position position="1"/>
    </location>
</feature>
<accession>A0A0S4MUR6</accession>
<dbReference type="Proteomes" id="UP000320623">
    <property type="component" value="Unassembled WGS sequence"/>
</dbReference>
<dbReference type="Gene3D" id="1.20.120.330">
    <property type="entry name" value="Nucleotidyltransferases domain 2"/>
    <property type="match status" value="1"/>
</dbReference>
<dbReference type="EMBL" id="FAOO01000003">
    <property type="protein sequence ID" value="CUU02628.1"/>
    <property type="molecule type" value="Genomic_DNA"/>
</dbReference>
<gene>
    <name evidence="1" type="ORF">JGI1_00541</name>
</gene>
<evidence type="ECO:0000313" key="1">
    <source>
        <dbReference type="EMBL" id="CUU02628.1"/>
    </source>
</evidence>
<protein>
    <submittedName>
        <fullName evidence="1">Uncharacterized protein</fullName>
    </submittedName>
</protein>